<protein>
    <submittedName>
        <fullName evidence="4">Bifunctional phosphoglucose/phosphomannose isomerase</fullName>
    </submittedName>
</protein>
<dbReference type="EMBL" id="LBVU01000004">
    <property type="protein sequence ID" value="KKQ91684.1"/>
    <property type="molecule type" value="Genomic_DNA"/>
</dbReference>
<dbReference type="GO" id="GO:0004347">
    <property type="term" value="F:glucose-6-phosphate isomerase activity"/>
    <property type="evidence" value="ECO:0007669"/>
    <property type="project" value="InterPro"/>
</dbReference>
<dbReference type="GO" id="GO:0097367">
    <property type="term" value="F:carbohydrate derivative binding"/>
    <property type="evidence" value="ECO:0007669"/>
    <property type="project" value="InterPro"/>
</dbReference>
<evidence type="ECO:0000313" key="4">
    <source>
        <dbReference type="EMBL" id="KKQ91684.1"/>
    </source>
</evidence>
<accession>A0A0G0P0S4</accession>
<dbReference type="PATRIC" id="fig|1618572.3.peg.748"/>
<keyword evidence="2 4" id="KW-0413">Isomerase</keyword>
<organism evidence="4 5">
    <name type="scientific">Candidatus Woesebacteria bacterium GW2011_GWB1_39_10</name>
    <dbReference type="NCBI Taxonomy" id="1618572"/>
    <lineage>
        <taxon>Bacteria</taxon>
        <taxon>Candidatus Woeseibacteriota</taxon>
    </lineage>
</organism>
<dbReference type="STRING" id="1618572.UT17_C0004G0032"/>
<dbReference type="GO" id="GO:0005975">
    <property type="term" value="P:carbohydrate metabolic process"/>
    <property type="evidence" value="ECO:0007669"/>
    <property type="project" value="InterPro"/>
</dbReference>
<name>A0A0G0P0S4_9BACT</name>
<dbReference type="Pfam" id="PF10432">
    <property type="entry name" value="bact-PGI_C"/>
    <property type="match status" value="1"/>
</dbReference>
<evidence type="ECO:0000259" key="3">
    <source>
        <dbReference type="PROSITE" id="PS51464"/>
    </source>
</evidence>
<reference evidence="4 5" key="1">
    <citation type="journal article" date="2015" name="Nature">
        <title>rRNA introns, odd ribosomes, and small enigmatic genomes across a large radiation of phyla.</title>
        <authorList>
            <person name="Brown C.T."/>
            <person name="Hug L.A."/>
            <person name="Thomas B.C."/>
            <person name="Sharon I."/>
            <person name="Castelle C.J."/>
            <person name="Singh A."/>
            <person name="Wilkins M.J."/>
            <person name="Williams K.H."/>
            <person name="Banfield J.F."/>
        </authorList>
    </citation>
    <scope>NUCLEOTIDE SEQUENCE [LARGE SCALE GENOMIC DNA]</scope>
</reference>
<dbReference type="SUPFAM" id="SSF53697">
    <property type="entry name" value="SIS domain"/>
    <property type="match status" value="1"/>
</dbReference>
<comment type="caution">
    <text evidence="4">The sequence shown here is derived from an EMBL/GenBank/DDBJ whole genome shotgun (WGS) entry which is preliminary data.</text>
</comment>
<evidence type="ECO:0000256" key="2">
    <source>
        <dbReference type="ARBA" id="ARBA00023235"/>
    </source>
</evidence>
<gene>
    <name evidence="4" type="ORF">UT17_C0004G0032</name>
</gene>
<dbReference type="Proteomes" id="UP000034774">
    <property type="component" value="Unassembled WGS sequence"/>
</dbReference>
<dbReference type="Gene3D" id="3.40.50.10490">
    <property type="entry name" value="Glucose-6-phosphate isomerase like protein, domain 1"/>
    <property type="match status" value="2"/>
</dbReference>
<proteinExistence type="inferred from homology"/>
<dbReference type="InterPro" id="IPR001347">
    <property type="entry name" value="SIS_dom"/>
</dbReference>
<dbReference type="InterPro" id="IPR046348">
    <property type="entry name" value="SIS_dom_sf"/>
</dbReference>
<evidence type="ECO:0000313" key="5">
    <source>
        <dbReference type="Proteomes" id="UP000034774"/>
    </source>
</evidence>
<evidence type="ECO:0000256" key="1">
    <source>
        <dbReference type="ARBA" id="ARBA00010523"/>
    </source>
</evidence>
<feature type="domain" description="SIS" evidence="3">
    <location>
        <begin position="28"/>
        <end position="179"/>
    </location>
</feature>
<dbReference type="AlphaFoldDB" id="A0A0G0P0S4"/>
<comment type="similarity">
    <text evidence="1">Belongs to the PGI/PMI family.</text>
</comment>
<dbReference type="GO" id="GO:1901135">
    <property type="term" value="P:carbohydrate derivative metabolic process"/>
    <property type="evidence" value="ECO:0007669"/>
    <property type="project" value="InterPro"/>
</dbReference>
<sequence>MNLDNFSDFEKIDPMKVGKALALFPDQIRECFTQATNADIPMIEFKSVLVSGMGGSSNAAKIIESLMQKDSKFPFVLYNDYGLPGWVDSDTLVIANSYSGNTEETLSAITEAKKRGSKTLGVSTGGKIAEMIKSGEIEGAVVTPGDTNRTGYPKTGLGVSLGALLGVLAKAGVIPYFKEDVMAALADLEDVRRNWLPEILTKDNLAKELAEWFHGAIPALFGGRPFIGSLNAGRNVICEVGRTFGLFFDFPEVDHVMVEATLKPDFAKDKIKYLFLESSFNHERVKLRYGVTKELFEKQGLSYKSYELRCKSELSQALEIPHLCAWIGYYLSILEGVDPGPEPWIIELKNKLFQPVH</sequence>
<dbReference type="GO" id="GO:0004476">
    <property type="term" value="F:mannose-6-phosphate isomerase activity"/>
    <property type="evidence" value="ECO:0007669"/>
    <property type="project" value="InterPro"/>
</dbReference>
<dbReference type="Pfam" id="PF01380">
    <property type="entry name" value="SIS"/>
    <property type="match status" value="1"/>
</dbReference>
<dbReference type="InterPro" id="IPR019490">
    <property type="entry name" value="Glu6P/Mann6P_isomerase_C"/>
</dbReference>
<dbReference type="PROSITE" id="PS51464">
    <property type="entry name" value="SIS"/>
    <property type="match status" value="1"/>
</dbReference>